<dbReference type="KEGG" id="xor:XOC_4034"/>
<dbReference type="HOGENOM" id="CLU_3259860_0_0_6"/>
<dbReference type="EMBL" id="CP003057">
    <property type="protein sequence ID" value="AEQ98122.1"/>
    <property type="molecule type" value="Genomic_DNA"/>
</dbReference>
<dbReference type="AlphaFoldDB" id="G7TIK9"/>
<organism evidence="1 2">
    <name type="scientific">Xanthomonas oryzae pv. oryzicola (strain BLS256)</name>
    <dbReference type="NCBI Taxonomy" id="383407"/>
    <lineage>
        <taxon>Bacteria</taxon>
        <taxon>Pseudomonadati</taxon>
        <taxon>Pseudomonadota</taxon>
        <taxon>Gammaproteobacteria</taxon>
        <taxon>Lysobacterales</taxon>
        <taxon>Lysobacteraceae</taxon>
        <taxon>Xanthomonas</taxon>
    </lineage>
</organism>
<reference evidence="1 2" key="1">
    <citation type="journal article" date="2011" name="J. Bacteriol.">
        <title>Two new complete genome sequences offer insight into host and tissue specificity of plant pathogenic Xanthomonas spp.</title>
        <authorList>
            <person name="Bogdanove A.J."/>
            <person name="Koebnik R."/>
            <person name="Lu H."/>
            <person name="Furutani A."/>
            <person name="Angiuoli S.V."/>
            <person name="Patil P.B."/>
            <person name="Van Sluys M.A."/>
            <person name="Ryan R.P."/>
            <person name="Meyer D.F."/>
            <person name="Han S.W."/>
            <person name="Aparna G."/>
            <person name="Rajaram M."/>
            <person name="Delcher A.L."/>
            <person name="Phillippy A.M."/>
            <person name="Puiu D."/>
            <person name="Schatz M.C."/>
            <person name="Shumway M."/>
            <person name="Sommer D.D."/>
            <person name="Trapnell C."/>
            <person name="Benahmed F."/>
            <person name="Dimitrov G."/>
            <person name="Madupu R."/>
            <person name="Radune D."/>
            <person name="Sullivan S."/>
            <person name="Jha G."/>
            <person name="Ishihara H."/>
            <person name="Lee S.W."/>
            <person name="Pandey A."/>
            <person name="Sharma V."/>
            <person name="Sriariyanun M."/>
            <person name="Szurek B."/>
            <person name="Vera-Cruz C.M."/>
            <person name="Dorman K.S."/>
            <person name="Ronald P.C."/>
            <person name="Verdier V."/>
            <person name="Dow J.M."/>
            <person name="Sonti R.V."/>
            <person name="Tsuge S."/>
            <person name="Brendel V.P."/>
            <person name="Rabinowicz P.D."/>
            <person name="Leach J.E."/>
            <person name="White F.F."/>
            <person name="Salzberg S.L."/>
        </authorList>
    </citation>
    <scope>NUCLEOTIDE SEQUENCE [LARGE SCALE GENOMIC DNA]</scope>
    <source>
        <strain evidence="1 2">BLS256</strain>
    </source>
</reference>
<gene>
    <name evidence="1" type="ORF">XOC_4034</name>
</gene>
<sequence length="42" mass="4479">MSRIRAMFAAETLAGESVSPTAVRACRLLRVPLHDASPRAAV</sequence>
<proteinExistence type="predicted"/>
<accession>G7TIK9</accession>
<protein>
    <submittedName>
        <fullName evidence="1">Uncharacterized protein</fullName>
    </submittedName>
</protein>
<evidence type="ECO:0000313" key="2">
    <source>
        <dbReference type="Proteomes" id="UP000008851"/>
    </source>
</evidence>
<name>G7TIK9_XANOB</name>
<dbReference type="Proteomes" id="UP000008851">
    <property type="component" value="Chromosome"/>
</dbReference>
<evidence type="ECO:0000313" key="1">
    <source>
        <dbReference type="EMBL" id="AEQ98122.1"/>
    </source>
</evidence>